<dbReference type="STRING" id="1173027.Mic7113_4297"/>
<dbReference type="RefSeq" id="WP_015184131.1">
    <property type="nucleotide sequence ID" value="NC_019738.1"/>
</dbReference>
<dbReference type="Proteomes" id="UP000010471">
    <property type="component" value="Chromosome"/>
</dbReference>
<proteinExistence type="predicted"/>
<keyword evidence="1" id="KW-0472">Membrane</keyword>
<dbReference type="EMBL" id="CP003630">
    <property type="protein sequence ID" value="AFZ19995.1"/>
    <property type="molecule type" value="Genomic_DNA"/>
</dbReference>
<keyword evidence="1" id="KW-0812">Transmembrane</keyword>
<organism evidence="2 3">
    <name type="scientific">Allocoleopsis franciscana PCC 7113</name>
    <dbReference type="NCBI Taxonomy" id="1173027"/>
    <lineage>
        <taxon>Bacteria</taxon>
        <taxon>Bacillati</taxon>
        <taxon>Cyanobacteriota</taxon>
        <taxon>Cyanophyceae</taxon>
        <taxon>Coleofasciculales</taxon>
        <taxon>Coleofasciculaceae</taxon>
        <taxon>Allocoleopsis</taxon>
        <taxon>Allocoleopsis franciscana</taxon>
    </lineage>
</organism>
<feature type="transmembrane region" description="Helical" evidence="1">
    <location>
        <begin position="15"/>
        <end position="39"/>
    </location>
</feature>
<accession>K9WHV8</accession>
<dbReference type="eggNOG" id="ENOG5032ZPY">
    <property type="taxonomic scope" value="Bacteria"/>
</dbReference>
<evidence type="ECO:0000313" key="2">
    <source>
        <dbReference type="EMBL" id="AFZ19995.1"/>
    </source>
</evidence>
<dbReference type="HOGENOM" id="CLU_163328_0_0_3"/>
<dbReference type="AlphaFoldDB" id="K9WHV8"/>
<gene>
    <name evidence="2" type="ORF">Mic7113_4297</name>
</gene>
<evidence type="ECO:0000256" key="1">
    <source>
        <dbReference type="SAM" id="Phobius"/>
    </source>
</evidence>
<keyword evidence="3" id="KW-1185">Reference proteome</keyword>
<sequence length="97" mass="11034">MFQLLYPLVHAIQPYLVPICFCLTWGLMLLVGLTIWSTITHSVAIAKRMHQIPCSQCQFFTADYRLKCTVHPSVANTESAINCSDYCPHNSRVSTTW</sequence>
<keyword evidence="1" id="KW-1133">Transmembrane helix</keyword>
<dbReference type="OrthoDB" id="514667at2"/>
<dbReference type="KEGG" id="mic:Mic7113_4297"/>
<protein>
    <submittedName>
        <fullName evidence="2">Uncharacterized protein</fullName>
    </submittedName>
</protein>
<reference evidence="2 3" key="1">
    <citation type="submission" date="2012-06" db="EMBL/GenBank/DDBJ databases">
        <title>Finished chromosome of genome of Microcoleus sp. PCC 7113.</title>
        <authorList>
            <consortium name="US DOE Joint Genome Institute"/>
            <person name="Gugger M."/>
            <person name="Coursin T."/>
            <person name="Rippka R."/>
            <person name="Tandeau De Marsac N."/>
            <person name="Huntemann M."/>
            <person name="Wei C.-L."/>
            <person name="Han J."/>
            <person name="Detter J.C."/>
            <person name="Han C."/>
            <person name="Tapia R."/>
            <person name="Chen A."/>
            <person name="Kyrpides N."/>
            <person name="Mavromatis K."/>
            <person name="Markowitz V."/>
            <person name="Szeto E."/>
            <person name="Ivanova N."/>
            <person name="Pagani I."/>
            <person name="Pati A."/>
            <person name="Goodwin L."/>
            <person name="Nordberg H.P."/>
            <person name="Cantor M.N."/>
            <person name="Hua S.X."/>
            <person name="Woyke T."/>
            <person name="Kerfeld C.A."/>
        </authorList>
    </citation>
    <scope>NUCLEOTIDE SEQUENCE [LARGE SCALE GENOMIC DNA]</scope>
    <source>
        <strain evidence="2 3">PCC 7113</strain>
    </source>
</reference>
<evidence type="ECO:0000313" key="3">
    <source>
        <dbReference type="Proteomes" id="UP000010471"/>
    </source>
</evidence>
<name>K9WHV8_9CYAN</name>